<reference evidence="3" key="1">
    <citation type="submission" date="2016-10" db="EMBL/GenBank/DDBJ databases">
        <authorList>
            <person name="Varghese N."/>
            <person name="Submissions S."/>
        </authorList>
    </citation>
    <scope>NUCLEOTIDE SEQUENCE [LARGE SCALE GENOMIC DNA]</scope>
    <source>
        <strain evidence="3">IBRC-M 10403</strain>
    </source>
</reference>
<evidence type="ECO:0000313" key="2">
    <source>
        <dbReference type="EMBL" id="SDC60360.1"/>
    </source>
</evidence>
<proteinExistence type="predicted"/>
<dbReference type="STRING" id="1271860.SAMN05216174_10388"/>
<organism evidence="2 3">
    <name type="scientific">Actinokineospora iranica</name>
    <dbReference type="NCBI Taxonomy" id="1271860"/>
    <lineage>
        <taxon>Bacteria</taxon>
        <taxon>Bacillati</taxon>
        <taxon>Actinomycetota</taxon>
        <taxon>Actinomycetes</taxon>
        <taxon>Pseudonocardiales</taxon>
        <taxon>Pseudonocardiaceae</taxon>
        <taxon>Actinokineospora</taxon>
    </lineage>
</organism>
<dbReference type="OrthoDB" id="3214648at2"/>
<dbReference type="RefSeq" id="WP_091449391.1">
    <property type="nucleotide sequence ID" value="NZ_FMZZ01000003.1"/>
</dbReference>
<gene>
    <name evidence="2" type="ORF">SAMN05216174_10388</name>
</gene>
<accession>A0A1G6MXR4</accession>
<dbReference type="Proteomes" id="UP000199501">
    <property type="component" value="Unassembled WGS sequence"/>
</dbReference>
<protein>
    <submittedName>
        <fullName evidence="2">Uncharacterized protein</fullName>
    </submittedName>
</protein>
<evidence type="ECO:0000313" key="3">
    <source>
        <dbReference type="Proteomes" id="UP000199501"/>
    </source>
</evidence>
<sequence length="67" mass="7568">MSYRWRYEDESGAPVDGPEMAFDDQDEAEEWFSATWPDLLADGVRQVVLLDGDTEVYGPMSLDPPAQ</sequence>
<feature type="region of interest" description="Disordered" evidence="1">
    <location>
        <begin position="1"/>
        <end position="20"/>
    </location>
</feature>
<dbReference type="AlphaFoldDB" id="A0A1G6MXR4"/>
<dbReference type="EMBL" id="FMZZ01000003">
    <property type="protein sequence ID" value="SDC60360.1"/>
    <property type="molecule type" value="Genomic_DNA"/>
</dbReference>
<name>A0A1G6MXR4_9PSEU</name>
<keyword evidence="3" id="KW-1185">Reference proteome</keyword>
<evidence type="ECO:0000256" key="1">
    <source>
        <dbReference type="SAM" id="MobiDB-lite"/>
    </source>
</evidence>